<dbReference type="InParanoid" id="M4FDB2"/>
<reference evidence="2 3" key="1">
    <citation type="journal article" date="2011" name="Nat. Genet.">
        <title>The genome of the mesopolyploid crop species Brassica rapa.</title>
        <authorList>
            <consortium name="Brassica rapa Genome Sequencing Project Consortium"/>
            <person name="Wang X."/>
            <person name="Wang H."/>
            <person name="Wang J."/>
            <person name="Sun R."/>
            <person name="Wu J."/>
            <person name="Liu S."/>
            <person name="Bai Y."/>
            <person name="Mun J.H."/>
            <person name="Bancroft I."/>
            <person name="Cheng F."/>
            <person name="Huang S."/>
            <person name="Li X."/>
            <person name="Hua W."/>
            <person name="Wang J."/>
            <person name="Wang X."/>
            <person name="Freeling M."/>
            <person name="Pires J.C."/>
            <person name="Paterson A.H."/>
            <person name="Chalhoub B."/>
            <person name="Wang B."/>
            <person name="Hayward A."/>
            <person name="Sharpe A.G."/>
            <person name="Park B.S."/>
            <person name="Weisshaar B."/>
            <person name="Liu B."/>
            <person name="Li B."/>
            <person name="Liu B."/>
            <person name="Tong C."/>
            <person name="Song C."/>
            <person name="Duran C."/>
            <person name="Peng C."/>
            <person name="Geng C."/>
            <person name="Koh C."/>
            <person name="Lin C."/>
            <person name="Edwards D."/>
            <person name="Mu D."/>
            <person name="Shen D."/>
            <person name="Soumpourou E."/>
            <person name="Li F."/>
            <person name="Fraser F."/>
            <person name="Conant G."/>
            <person name="Lassalle G."/>
            <person name="King G.J."/>
            <person name="Bonnema G."/>
            <person name="Tang H."/>
            <person name="Wang H."/>
            <person name="Belcram H."/>
            <person name="Zhou H."/>
            <person name="Hirakawa H."/>
            <person name="Abe H."/>
            <person name="Guo H."/>
            <person name="Wang H."/>
            <person name="Jin H."/>
            <person name="Parkin I.A."/>
            <person name="Batley J."/>
            <person name="Kim J.S."/>
            <person name="Just J."/>
            <person name="Li J."/>
            <person name="Xu J."/>
            <person name="Deng J."/>
            <person name="Kim J.A."/>
            <person name="Li J."/>
            <person name="Yu J."/>
            <person name="Meng J."/>
            <person name="Wang J."/>
            <person name="Min J."/>
            <person name="Poulain J."/>
            <person name="Wang J."/>
            <person name="Hatakeyama K."/>
            <person name="Wu K."/>
            <person name="Wang L."/>
            <person name="Fang L."/>
            <person name="Trick M."/>
            <person name="Links M.G."/>
            <person name="Zhao M."/>
            <person name="Jin M."/>
            <person name="Ramchiary N."/>
            <person name="Drou N."/>
            <person name="Berkman P.J."/>
            <person name="Cai Q."/>
            <person name="Huang Q."/>
            <person name="Li R."/>
            <person name="Tabata S."/>
            <person name="Cheng S."/>
            <person name="Zhang S."/>
            <person name="Zhang S."/>
            <person name="Huang S."/>
            <person name="Sato S."/>
            <person name="Sun S."/>
            <person name="Kwon S.J."/>
            <person name="Choi S.R."/>
            <person name="Lee T.H."/>
            <person name="Fan W."/>
            <person name="Zhao X."/>
            <person name="Tan X."/>
            <person name="Xu X."/>
            <person name="Wang Y."/>
            <person name="Qiu Y."/>
            <person name="Yin Y."/>
            <person name="Li Y."/>
            <person name="Du Y."/>
            <person name="Liao Y."/>
            <person name="Lim Y."/>
            <person name="Narusaka Y."/>
            <person name="Wang Y."/>
            <person name="Wang Z."/>
            <person name="Li Z."/>
            <person name="Wang Z."/>
            <person name="Xiong Z."/>
            <person name="Zhang Z."/>
        </authorList>
    </citation>
    <scope>NUCLEOTIDE SEQUENCE [LARGE SCALE GENOMIC DNA]</scope>
    <source>
        <strain evidence="2 3">cv. Chiifu-401-42</strain>
    </source>
</reference>
<dbReference type="Proteomes" id="UP000011750">
    <property type="component" value="Chromosome A09"/>
</dbReference>
<dbReference type="AlphaFoldDB" id="M4FDB2"/>
<dbReference type="HOGENOM" id="CLU_147633_0_0_1"/>
<evidence type="ECO:0000313" key="3">
    <source>
        <dbReference type="Proteomes" id="UP000011750"/>
    </source>
</evidence>
<reference evidence="2" key="3">
    <citation type="submission" date="2023-03" db="UniProtKB">
        <authorList>
            <consortium name="EnsemblPlants"/>
        </authorList>
    </citation>
    <scope>IDENTIFICATION</scope>
    <source>
        <strain evidence="2">cv. Chiifu-401-42</strain>
    </source>
</reference>
<evidence type="ECO:0000313" key="2">
    <source>
        <dbReference type="EnsemblPlants" id="Bra039083.1-P"/>
    </source>
</evidence>
<evidence type="ECO:0008006" key="4">
    <source>
        <dbReference type="Google" id="ProtNLM"/>
    </source>
</evidence>
<feature type="compositionally biased region" description="Basic residues" evidence="1">
    <location>
        <begin position="122"/>
        <end position="131"/>
    </location>
</feature>
<dbReference type="GO" id="GO:0051117">
    <property type="term" value="F:ATPase binding"/>
    <property type="evidence" value="ECO:0007669"/>
    <property type="project" value="InterPro"/>
</dbReference>
<dbReference type="eggNOG" id="KOG2699">
    <property type="taxonomic scope" value="Eukaryota"/>
</dbReference>
<dbReference type="PANTHER" id="PTHR47557">
    <property type="entry name" value="PLANT UBX DOMAIN-CONTAINING PROTEIN 1"/>
    <property type="match status" value="1"/>
</dbReference>
<dbReference type="OMA" id="YLNEEIM"/>
<sequence length="131" mass="14809">MICLSSNTPFRDKLPYLGYLLKRALAHPEVPFFLYTTPPKKPIKDFSQDFYSAGFIPGAILYFANDLPKDDAAVSSPYLNEEIMFLRDVEAIIKEAEPVEPSPEPVTTVPVDQAPKPTEKKKATKAKWFKM</sequence>
<dbReference type="PANTHER" id="PTHR47557:SF4">
    <property type="entry name" value="UBX DOMAIN-CONTAINING PROTEIN"/>
    <property type="match status" value="1"/>
</dbReference>
<dbReference type="SMR" id="M4FDB2"/>
<reference evidence="2 3" key="2">
    <citation type="journal article" date="2018" name="Hortic Res">
        <title>Improved Brassica rapa reference genome by single-molecule sequencing and chromosome conformation capture technologies.</title>
        <authorList>
            <person name="Zhang L."/>
            <person name="Cai X."/>
            <person name="Wu J."/>
            <person name="Liu M."/>
            <person name="Grob S."/>
            <person name="Cheng F."/>
            <person name="Liang J."/>
            <person name="Cai C."/>
            <person name="Liu Z."/>
            <person name="Liu B."/>
            <person name="Wang F."/>
            <person name="Li S."/>
            <person name="Liu F."/>
            <person name="Li X."/>
            <person name="Cheng L."/>
            <person name="Yang W."/>
            <person name="Li M.H."/>
            <person name="Grossniklaus U."/>
            <person name="Zheng H."/>
            <person name="Wang X."/>
        </authorList>
    </citation>
    <scope>NUCLEOTIDE SEQUENCE [LARGE SCALE GENOMIC DNA]</scope>
    <source>
        <strain evidence="2 3">cv. Chiifu-401-42</strain>
    </source>
</reference>
<dbReference type="InterPro" id="IPR044232">
    <property type="entry name" value="PUX1"/>
</dbReference>
<accession>M4FDB2</accession>
<feature type="region of interest" description="Disordered" evidence="1">
    <location>
        <begin position="97"/>
        <end position="131"/>
    </location>
</feature>
<keyword evidence="3" id="KW-1185">Reference proteome</keyword>
<dbReference type="EnsemblPlants" id="Bra039083.1">
    <property type="protein sequence ID" value="Bra039083.1-P"/>
    <property type="gene ID" value="Bra039083"/>
</dbReference>
<dbReference type="InterPro" id="IPR029071">
    <property type="entry name" value="Ubiquitin-like_domsf"/>
</dbReference>
<organism evidence="2 3">
    <name type="scientific">Brassica campestris</name>
    <name type="common">Field mustard</name>
    <dbReference type="NCBI Taxonomy" id="3711"/>
    <lineage>
        <taxon>Eukaryota</taxon>
        <taxon>Viridiplantae</taxon>
        <taxon>Streptophyta</taxon>
        <taxon>Embryophyta</taxon>
        <taxon>Tracheophyta</taxon>
        <taxon>Spermatophyta</taxon>
        <taxon>Magnoliopsida</taxon>
        <taxon>eudicotyledons</taxon>
        <taxon>Gunneridae</taxon>
        <taxon>Pentapetalae</taxon>
        <taxon>rosids</taxon>
        <taxon>malvids</taxon>
        <taxon>Brassicales</taxon>
        <taxon>Brassicaceae</taxon>
        <taxon>Brassiceae</taxon>
        <taxon>Brassica</taxon>
    </lineage>
</organism>
<name>M4FDB2_BRACM</name>
<evidence type="ECO:0000256" key="1">
    <source>
        <dbReference type="SAM" id="MobiDB-lite"/>
    </source>
</evidence>
<dbReference type="STRING" id="51351.M4FDB2"/>
<feature type="compositionally biased region" description="Low complexity" evidence="1">
    <location>
        <begin position="105"/>
        <end position="116"/>
    </location>
</feature>
<proteinExistence type="predicted"/>
<dbReference type="SUPFAM" id="SSF54236">
    <property type="entry name" value="Ubiquitin-like"/>
    <property type="match status" value="1"/>
</dbReference>
<protein>
    <recommendedName>
        <fullName evidence="4">UBX domain-containing protein</fullName>
    </recommendedName>
</protein>
<dbReference type="GO" id="GO:0032984">
    <property type="term" value="P:protein-containing complex disassembly"/>
    <property type="evidence" value="ECO:0007669"/>
    <property type="project" value="InterPro"/>
</dbReference>
<dbReference type="Gramene" id="Bra039083.1">
    <property type="protein sequence ID" value="Bra039083.1-P"/>
    <property type="gene ID" value="Bra039083"/>
</dbReference>